<dbReference type="Pfam" id="PF13589">
    <property type="entry name" value="HATPase_c_3"/>
    <property type="match status" value="1"/>
</dbReference>
<evidence type="ECO:0000256" key="11">
    <source>
        <dbReference type="ARBA" id="ARBA00023306"/>
    </source>
</evidence>
<dbReference type="InterPro" id="IPR050517">
    <property type="entry name" value="DDR_Repair_Kinase"/>
</dbReference>
<dbReference type="SUPFAM" id="SSF48371">
    <property type="entry name" value="ARM repeat"/>
    <property type="match status" value="2"/>
</dbReference>
<feature type="domain" description="FAT" evidence="17">
    <location>
        <begin position="2165"/>
        <end position="2714"/>
    </location>
</feature>
<dbReference type="Gene3D" id="1.20.120.150">
    <property type="entry name" value="FKBP12-rapamycin binding domain"/>
    <property type="match status" value="1"/>
</dbReference>
<evidence type="ECO:0000256" key="4">
    <source>
        <dbReference type="ARBA" id="ARBA00022527"/>
    </source>
</evidence>
<dbReference type="FunFam" id="1.25.10.10:FF:000371">
    <property type="entry name" value="Serine/threonine-protein kinase TOR"/>
    <property type="match status" value="1"/>
</dbReference>
<dbReference type="InterPro" id="IPR002099">
    <property type="entry name" value="MutL/Mlh/PMS"/>
</dbReference>
<dbReference type="InterPro" id="IPR036738">
    <property type="entry name" value="FRB_sf"/>
</dbReference>
<dbReference type="GO" id="GO:1901992">
    <property type="term" value="P:positive regulation of mitotic cell cycle phase transition"/>
    <property type="evidence" value="ECO:0007669"/>
    <property type="project" value="UniProtKB-ARBA"/>
</dbReference>
<keyword evidence="8" id="KW-0418">Kinase</keyword>
<dbReference type="SMART" id="SM01345">
    <property type="entry name" value="Rapamycin_bind"/>
    <property type="match status" value="1"/>
</dbReference>
<dbReference type="FunFam" id="3.30.565.10:FF:000017">
    <property type="entry name" value="PMS1 homolog 1, mismatch repair system component"/>
    <property type="match status" value="1"/>
</dbReference>
<dbReference type="GO" id="GO:0044877">
    <property type="term" value="F:protein-containing complex binding"/>
    <property type="evidence" value="ECO:0007669"/>
    <property type="project" value="InterPro"/>
</dbReference>
<dbReference type="GO" id="GO:0004674">
    <property type="term" value="F:protein serine/threonine kinase activity"/>
    <property type="evidence" value="ECO:0007669"/>
    <property type="project" value="UniProtKB-KW"/>
</dbReference>
<dbReference type="InterPro" id="IPR011009">
    <property type="entry name" value="Kinase-like_dom_sf"/>
</dbReference>
<evidence type="ECO:0000256" key="8">
    <source>
        <dbReference type="ARBA" id="ARBA00022777"/>
    </source>
</evidence>
<comment type="catalytic activity">
    <reaction evidence="13">
        <text>L-seryl-[protein] + ATP = O-phospho-L-seryl-[protein] + ADP + H(+)</text>
        <dbReference type="Rhea" id="RHEA:17989"/>
        <dbReference type="Rhea" id="RHEA-COMP:9863"/>
        <dbReference type="Rhea" id="RHEA-COMP:11604"/>
        <dbReference type="ChEBI" id="CHEBI:15378"/>
        <dbReference type="ChEBI" id="CHEBI:29999"/>
        <dbReference type="ChEBI" id="CHEBI:30616"/>
        <dbReference type="ChEBI" id="CHEBI:83421"/>
        <dbReference type="ChEBI" id="CHEBI:456216"/>
        <dbReference type="EC" id="2.7.11.1"/>
    </reaction>
</comment>
<dbReference type="InterPro" id="IPR013507">
    <property type="entry name" value="DNA_mismatch_S5_2-like"/>
</dbReference>
<dbReference type="SMART" id="SM00146">
    <property type="entry name" value="PI3Kc"/>
    <property type="match status" value="1"/>
</dbReference>
<feature type="domain" description="PI3K/PI4K catalytic" evidence="16">
    <location>
        <begin position="2888"/>
        <end position="3209"/>
    </location>
</feature>
<dbReference type="Gene3D" id="1.25.10.10">
    <property type="entry name" value="Leucine-rich Repeat Variant"/>
    <property type="match status" value="4"/>
</dbReference>
<dbReference type="STRING" id="1806994.A0A507C5T0"/>
<dbReference type="PANTHER" id="PTHR11139:SF9">
    <property type="entry name" value="SERINE_THREONINE-PROTEIN KINASE MTOR"/>
    <property type="match status" value="1"/>
</dbReference>
<dbReference type="OrthoDB" id="381190at2759"/>
<dbReference type="InterPro" id="IPR014721">
    <property type="entry name" value="Ribsml_uS5_D2-typ_fold_subgr"/>
</dbReference>
<dbReference type="Pfam" id="PF02259">
    <property type="entry name" value="FAT"/>
    <property type="match status" value="1"/>
</dbReference>
<evidence type="ECO:0000256" key="13">
    <source>
        <dbReference type="ARBA" id="ARBA00048679"/>
    </source>
</evidence>
<dbReference type="GO" id="GO:0030983">
    <property type="term" value="F:mismatched DNA binding"/>
    <property type="evidence" value="ECO:0007669"/>
    <property type="project" value="InterPro"/>
</dbReference>
<dbReference type="InterPro" id="IPR016024">
    <property type="entry name" value="ARM-type_fold"/>
</dbReference>
<evidence type="ECO:0000259" key="18">
    <source>
        <dbReference type="PROSITE" id="PS51190"/>
    </source>
</evidence>
<keyword evidence="20" id="KW-1185">Reference proteome</keyword>
<keyword evidence="6" id="KW-0677">Repeat</keyword>
<dbReference type="SUPFAM" id="SSF56112">
    <property type="entry name" value="Protein kinase-like (PK-like)"/>
    <property type="match status" value="1"/>
</dbReference>
<name>A0A507C5T0_9FUNG</name>
<dbReference type="SUPFAM" id="SSF54211">
    <property type="entry name" value="Ribosomal protein S5 domain 2-like"/>
    <property type="match status" value="1"/>
</dbReference>
<dbReference type="GO" id="GO:0005524">
    <property type="term" value="F:ATP binding"/>
    <property type="evidence" value="ECO:0007669"/>
    <property type="project" value="UniProtKB-KW"/>
</dbReference>
<dbReference type="Pfam" id="PF25757">
    <property type="entry name" value="TPR_DNAAF5"/>
    <property type="match status" value="1"/>
</dbReference>
<evidence type="ECO:0000256" key="9">
    <source>
        <dbReference type="ARBA" id="ARBA00022840"/>
    </source>
</evidence>
<dbReference type="GO" id="GO:0006298">
    <property type="term" value="P:mismatch repair"/>
    <property type="evidence" value="ECO:0007669"/>
    <property type="project" value="InterPro"/>
</dbReference>
<dbReference type="FunFam" id="1.10.1070.11:FF:000007">
    <property type="entry name" value="Serine/threonine-protein kinase TOR"/>
    <property type="match status" value="1"/>
</dbReference>
<comment type="similarity">
    <text evidence="1">Belongs to the DNA mismatch repair MutL/HexB family.</text>
</comment>
<dbReference type="Pfam" id="PF08771">
    <property type="entry name" value="FRB_dom"/>
    <property type="match status" value="1"/>
</dbReference>
<feature type="region of interest" description="Disordered" evidence="15">
    <location>
        <begin position="374"/>
        <end position="414"/>
    </location>
</feature>
<dbReference type="Pfam" id="PF02260">
    <property type="entry name" value="FATC"/>
    <property type="match status" value="1"/>
</dbReference>
<evidence type="ECO:0000256" key="15">
    <source>
        <dbReference type="SAM" id="MobiDB-lite"/>
    </source>
</evidence>
<dbReference type="Pfam" id="PF23593">
    <property type="entry name" value="HEAT_ATR"/>
    <property type="match status" value="1"/>
</dbReference>
<evidence type="ECO:0000259" key="17">
    <source>
        <dbReference type="PROSITE" id="PS51189"/>
    </source>
</evidence>
<dbReference type="Pfam" id="PF00454">
    <property type="entry name" value="PI3_PI4_kinase"/>
    <property type="match status" value="1"/>
</dbReference>
<dbReference type="GO" id="GO:0031931">
    <property type="term" value="C:TORC1 complex"/>
    <property type="evidence" value="ECO:0007669"/>
    <property type="project" value="TreeGrafter"/>
</dbReference>
<dbReference type="SUPFAM" id="SSF55874">
    <property type="entry name" value="ATPase domain of HSP90 chaperone/DNA topoisomerase II/histidine kinase"/>
    <property type="match status" value="1"/>
</dbReference>
<dbReference type="Proteomes" id="UP000319731">
    <property type="component" value="Unassembled WGS sequence"/>
</dbReference>
<dbReference type="Gene3D" id="3.30.565.10">
    <property type="entry name" value="Histidine kinase-like ATPase, C-terminal domain"/>
    <property type="match status" value="1"/>
</dbReference>
<evidence type="ECO:0000256" key="2">
    <source>
        <dbReference type="ARBA" id="ARBA00011031"/>
    </source>
</evidence>
<feature type="compositionally biased region" description="Acidic residues" evidence="15">
    <location>
        <begin position="451"/>
        <end position="467"/>
    </location>
</feature>
<dbReference type="InterPro" id="IPR057564">
    <property type="entry name" value="HEAT_ATR"/>
</dbReference>
<dbReference type="GO" id="GO:2000243">
    <property type="term" value="P:positive regulation of reproductive process"/>
    <property type="evidence" value="ECO:0007669"/>
    <property type="project" value="UniProtKB-ARBA"/>
</dbReference>
<dbReference type="InterPro" id="IPR018936">
    <property type="entry name" value="PI3/4_kinase_CS"/>
</dbReference>
<dbReference type="GO" id="GO:0038202">
    <property type="term" value="P:TORC1 signaling"/>
    <property type="evidence" value="ECO:0007669"/>
    <property type="project" value="TreeGrafter"/>
</dbReference>
<reference evidence="19 20" key="1">
    <citation type="journal article" date="2019" name="Sci. Rep.">
        <title>Comparative genomics of chytrid fungi reveal insights into the obligate biotrophic and pathogenic lifestyle of Synchytrium endobioticum.</title>
        <authorList>
            <person name="van de Vossenberg B.T.L.H."/>
            <person name="Warris S."/>
            <person name="Nguyen H.D.T."/>
            <person name="van Gent-Pelzer M.P.E."/>
            <person name="Joly D.L."/>
            <person name="van de Geest H.C."/>
            <person name="Bonants P.J.M."/>
            <person name="Smith D.S."/>
            <person name="Levesque C.A."/>
            <person name="van der Lee T.A.J."/>
        </authorList>
    </citation>
    <scope>NUCLEOTIDE SEQUENCE [LARGE SCALE GENOMIC DNA]</scope>
    <source>
        <strain evidence="19 20">JEL517</strain>
    </source>
</reference>
<dbReference type="InterPro" id="IPR020568">
    <property type="entry name" value="Ribosomal_Su5_D2-typ_SF"/>
</dbReference>
<dbReference type="InterPro" id="IPR011989">
    <property type="entry name" value="ARM-like"/>
</dbReference>
<dbReference type="InterPro" id="IPR024585">
    <property type="entry name" value="mTOR_dom"/>
</dbReference>
<dbReference type="Gene3D" id="3.30.1010.10">
    <property type="entry name" value="Phosphatidylinositol 3-kinase Catalytic Subunit, Chain A, domain 4"/>
    <property type="match status" value="1"/>
</dbReference>
<dbReference type="RefSeq" id="XP_031025587.1">
    <property type="nucleotide sequence ID" value="XM_031168440.1"/>
</dbReference>
<dbReference type="InterPro" id="IPR000403">
    <property type="entry name" value="PI3/4_kinase_cat_dom"/>
</dbReference>
<feature type="region of interest" description="Disordered" evidence="15">
    <location>
        <begin position="548"/>
        <end position="592"/>
    </location>
</feature>
<dbReference type="InterPro" id="IPR026683">
    <property type="entry name" value="TOR_cat"/>
</dbReference>
<evidence type="ECO:0000256" key="3">
    <source>
        <dbReference type="ARBA" id="ARBA00012513"/>
    </source>
</evidence>
<evidence type="ECO:0000256" key="12">
    <source>
        <dbReference type="ARBA" id="ARBA00047899"/>
    </source>
</evidence>
<dbReference type="InterPro" id="IPR021133">
    <property type="entry name" value="HEAT_type_2"/>
</dbReference>
<evidence type="ECO:0000259" key="16">
    <source>
        <dbReference type="PROSITE" id="PS50290"/>
    </source>
</evidence>
<dbReference type="GO" id="GO:0045944">
    <property type="term" value="P:positive regulation of transcription by RNA polymerase II"/>
    <property type="evidence" value="ECO:0007669"/>
    <property type="project" value="UniProtKB-ARBA"/>
</dbReference>
<dbReference type="GO" id="GO:0005634">
    <property type="term" value="C:nucleus"/>
    <property type="evidence" value="ECO:0007669"/>
    <property type="project" value="TreeGrafter"/>
</dbReference>
<dbReference type="PROSITE" id="PS00916">
    <property type="entry name" value="PI3_4_KINASE_2"/>
    <property type="match status" value="1"/>
</dbReference>
<dbReference type="InterPro" id="IPR011990">
    <property type="entry name" value="TPR-like_helical_dom_sf"/>
</dbReference>
<dbReference type="PROSITE" id="PS51189">
    <property type="entry name" value="FAT"/>
    <property type="match status" value="1"/>
</dbReference>
<dbReference type="Gene3D" id="1.10.1070.11">
    <property type="entry name" value="Phosphatidylinositol 3-/4-kinase, catalytic domain"/>
    <property type="match status" value="1"/>
</dbReference>
<keyword evidence="10" id="KW-0469">Meiosis</keyword>
<dbReference type="GO" id="GO:0010972">
    <property type="term" value="P:negative regulation of G2/M transition of mitotic cell cycle"/>
    <property type="evidence" value="ECO:0007669"/>
    <property type="project" value="UniProtKB-ARBA"/>
</dbReference>
<dbReference type="SMART" id="SM01343">
    <property type="entry name" value="FATC"/>
    <property type="match status" value="1"/>
</dbReference>
<dbReference type="NCBIfam" id="TIGR00585">
    <property type="entry name" value="mutl"/>
    <property type="match status" value="1"/>
</dbReference>
<feature type="repeat" description="HEAT" evidence="14">
    <location>
        <begin position="1631"/>
        <end position="1663"/>
    </location>
</feature>
<dbReference type="InterPro" id="IPR009076">
    <property type="entry name" value="FRB_dom"/>
</dbReference>
<comment type="catalytic activity">
    <reaction evidence="12">
        <text>L-threonyl-[protein] + ATP = O-phospho-L-threonyl-[protein] + ADP + H(+)</text>
        <dbReference type="Rhea" id="RHEA:46608"/>
        <dbReference type="Rhea" id="RHEA-COMP:11060"/>
        <dbReference type="Rhea" id="RHEA-COMP:11605"/>
        <dbReference type="ChEBI" id="CHEBI:15378"/>
        <dbReference type="ChEBI" id="CHEBI:30013"/>
        <dbReference type="ChEBI" id="CHEBI:30616"/>
        <dbReference type="ChEBI" id="CHEBI:61977"/>
        <dbReference type="ChEBI" id="CHEBI:456216"/>
        <dbReference type="EC" id="2.7.11.1"/>
    </reaction>
</comment>
<dbReference type="GO" id="GO:0031932">
    <property type="term" value="C:TORC2 complex"/>
    <property type="evidence" value="ECO:0007669"/>
    <property type="project" value="TreeGrafter"/>
</dbReference>
<feature type="region of interest" description="Disordered" evidence="15">
    <location>
        <begin position="518"/>
        <end position="537"/>
    </location>
</feature>
<feature type="compositionally biased region" description="Low complexity" evidence="15">
    <location>
        <begin position="618"/>
        <end position="645"/>
    </location>
</feature>
<dbReference type="SMART" id="SM01340">
    <property type="entry name" value="DNA_mis_repair"/>
    <property type="match status" value="1"/>
</dbReference>
<dbReference type="GO" id="GO:0016242">
    <property type="term" value="P:negative regulation of macroautophagy"/>
    <property type="evidence" value="ECO:0007669"/>
    <property type="project" value="TreeGrafter"/>
</dbReference>
<dbReference type="SMART" id="SM01346">
    <property type="entry name" value="DUF3385"/>
    <property type="match status" value="1"/>
</dbReference>
<dbReference type="PROSITE" id="PS51190">
    <property type="entry name" value="FATC"/>
    <property type="match status" value="1"/>
</dbReference>
<evidence type="ECO:0000256" key="14">
    <source>
        <dbReference type="PROSITE-ProRule" id="PRU00103"/>
    </source>
</evidence>
<dbReference type="InterPro" id="IPR014762">
    <property type="entry name" value="DNA_mismatch_repair_CS"/>
</dbReference>
<dbReference type="Gene3D" id="1.25.40.10">
    <property type="entry name" value="Tetratricopeptide repeat domain"/>
    <property type="match status" value="1"/>
</dbReference>
<dbReference type="Pfam" id="PF11865">
    <property type="entry name" value="mTOR_dom"/>
    <property type="match status" value="1"/>
</dbReference>
<dbReference type="GO" id="GO:0051321">
    <property type="term" value="P:meiotic cell cycle"/>
    <property type="evidence" value="ECO:0007669"/>
    <property type="project" value="UniProtKB-KW"/>
</dbReference>
<dbReference type="CDD" id="cd05169">
    <property type="entry name" value="PIKKc_TOR"/>
    <property type="match status" value="1"/>
</dbReference>
<dbReference type="EC" id="2.7.11.1" evidence="3"/>
<feature type="region of interest" description="Disordered" evidence="15">
    <location>
        <begin position="430"/>
        <end position="476"/>
    </location>
</feature>
<organism evidence="19 20">
    <name type="scientific">Synchytrium microbalum</name>
    <dbReference type="NCBI Taxonomy" id="1806994"/>
    <lineage>
        <taxon>Eukaryota</taxon>
        <taxon>Fungi</taxon>
        <taxon>Fungi incertae sedis</taxon>
        <taxon>Chytridiomycota</taxon>
        <taxon>Chytridiomycota incertae sedis</taxon>
        <taxon>Chytridiomycetes</taxon>
        <taxon>Synchytriales</taxon>
        <taxon>Synchytriaceae</taxon>
        <taxon>Synchytrium</taxon>
    </lineage>
</organism>
<dbReference type="GO" id="GO:0031137">
    <property type="term" value="P:regulation of conjugation with cellular fusion"/>
    <property type="evidence" value="ECO:0007669"/>
    <property type="project" value="UniProtKB-ARBA"/>
</dbReference>
<dbReference type="FunFam" id="1.20.120.150:FF:000001">
    <property type="entry name" value="Serine/threonine-protein kinase TOR"/>
    <property type="match status" value="1"/>
</dbReference>
<dbReference type="GO" id="GO:0000785">
    <property type="term" value="C:chromatin"/>
    <property type="evidence" value="ECO:0007669"/>
    <property type="project" value="UniProtKB-ARBA"/>
</dbReference>
<keyword evidence="5" id="KW-0808">Transferase</keyword>
<protein>
    <recommendedName>
        <fullName evidence="3">non-specific serine/threonine protein kinase</fullName>
        <ecNumber evidence="3">2.7.11.1</ecNumber>
    </recommendedName>
</protein>
<dbReference type="PROSITE" id="PS50077">
    <property type="entry name" value="HEAT_REPEAT"/>
    <property type="match status" value="1"/>
</dbReference>
<dbReference type="Pfam" id="PF25574">
    <property type="entry name" value="TPR_IMB1"/>
    <property type="match status" value="1"/>
</dbReference>
<dbReference type="Gene3D" id="3.30.230.10">
    <property type="match status" value="1"/>
</dbReference>
<dbReference type="InterPro" id="IPR003151">
    <property type="entry name" value="PIK-rel_kinase_FAT"/>
</dbReference>
<comment type="similarity">
    <text evidence="2">Belongs to the PI3/PI4-kinase family.</text>
</comment>
<dbReference type="Pfam" id="PF01119">
    <property type="entry name" value="DNA_mis_repair"/>
    <property type="match status" value="1"/>
</dbReference>
<proteinExistence type="inferred from homology"/>
<dbReference type="FunFam" id="3.30.1010.10:FF:000004">
    <property type="entry name" value="Serine/threonine-protein kinase TOR"/>
    <property type="match status" value="1"/>
</dbReference>
<dbReference type="InterPro" id="IPR003152">
    <property type="entry name" value="FATC_dom"/>
</dbReference>
<dbReference type="InterPro" id="IPR036890">
    <property type="entry name" value="HATPase_C_sf"/>
</dbReference>
<keyword evidence="11" id="KW-0131">Cell cycle</keyword>
<evidence type="ECO:0000256" key="1">
    <source>
        <dbReference type="ARBA" id="ARBA00006082"/>
    </source>
</evidence>
<feature type="compositionally biased region" description="Basic and acidic residues" evidence="15">
    <location>
        <begin position="439"/>
        <end position="450"/>
    </location>
</feature>
<dbReference type="PROSITE" id="PS50290">
    <property type="entry name" value="PI3_4_KINASE_3"/>
    <property type="match status" value="1"/>
</dbReference>
<feature type="compositionally biased region" description="Polar residues" evidence="15">
    <location>
        <begin position="376"/>
        <end position="410"/>
    </location>
</feature>
<keyword evidence="7" id="KW-0547">Nucleotide-binding</keyword>
<evidence type="ECO:0000313" key="20">
    <source>
        <dbReference type="Proteomes" id="UP000319731"/>
    </source>
</evidence>
<dbReference type="PROSITE" id="PS00058">
    <property type="entry name" value="DNA_MISMATCH_REPAIR_1"/>
    <property type="match status" value="1"/>
</dbReference>
<sequence>MATINRLPKDTERRIASGQAQSSIQAVIKELIENALDAGARSINIKLERNGLDSIVVKDDGTGIPVAFFLDSMIGQRHCTSKITTFEDLNTLETFGFRGEALNSICNVSESVMIATKVEQEGEGAGRVYEFDKKGHITSTQRMAMDRGTSVTVRRVFNRIPVRRKNAASNQQKTATQVSEMVKLYAILVPQLRIVLKFVDSAASIKKDSEMNKPAAGTHLEAIAQTFGRAISSQLIELEESLEIHPDDAGESQEHVESNAQQAIEIRAVLPKVGADPTIAARSNADRVFMNVNGRPVNPSNKTLKDMIVRARDTYFSSMEPINGRRHPFLFVHIQVPTNSIDVNLEPDKSLVMLHNPNVILSCFQRLLKRAYPPESENQQVPQTLRTPVSNLKKSRPSQNRQKTSQNSPTKPRVLLGLINGQLTLMTSMTDESPGLLRMGRDVPETRVVGDDDDDDDDDDDEIDEESGQLMQSKRKRRRIMLEGDDMDLYIDETLKDQATTVDSVVYSSNVTLDSWLEKKRQPHTTPQPESECDESAVVHQQPVLYPLFPTSTPKRKPANKAPQVTPPANLAEPKQVVTQKRPPIMESSQRQLKLSELLAPRLPFKSKGREPVRDFAQPTSISGSTGSSGLTPVSSSGSQSPLPVYSTRDEDMVVSIKLSNLAERYALMVQDRLPAPESSVDDEDDEKAALDSRILIIGPISGSSGSGVFDAENSPVWTITVDGKVVVVNLRRMIEVLLFRELLSSGELPLKTLPYATLLRPQSVGGNKGLNFLQRVTSEEVLVPALPGIDKRRVSDPRLLANGFELYISFDTKNPKNEATVEVTSQTDAITSYGLGDLKELMASLYSRPIPATLELASTRPPRVIEYFVAQATSIARDKVKDISDVEWCDATDDEKEEIRSLVLGYVTDFFASCEDGVSDVPAGSEWLCPQAPGPMAVVGAEVLNKLLADIRSKNEDVRARGATDLRDYVVSVSREVSGETFSKFMNDVNRRIFELIQSNDVYDKIGGILAIDKLIDFDGEDNTTKITRFANYLRLVLPGTDPQIAVLAAKALGRLAQPGGNLTAEFVEFEVKRALEWLQGDRSEARRYAAVLVLRELAANAPIFIYSYVPQILDLIWVALRDSKVVIREGAAETLSATLDLVNQRESHSRRQWYRKIFDEAQKGFKMNTADAIHGSLLTLRVLLFPAATQFMDGRYREICDLILKYKDHRDVLIRKTVILSIPALATFETETFVTNYLNPSMNHLLGQLKKEKDRSGAFIAVGKVAIAVGSHVGPYLDSILQTIKEGLSIKGKNRGPTDAPIFQCISMLATAVGPALTRYIHELLDLMFAAGLTEPLRQALADLANHIQPLLPNIQERLLNMLSLILCGQPYRHPGAPPRMNGIIHTRDLLILEGRDQETIILALTTLGSFDFTGHILNEMVRDCAAPYLEDDDAEVRKAAAVTCCQLLARDGLYGSSTYAMQIVGEVLEKLLTVGISDQDSTIRQKVLSSLDERFDSHLAQAENVRSLFIALNDEIFPIRETAITIIGRLAMHNPAYVMPSLRKTLIQLLTELEYSGVSRHKEESARLLSHLISSAQRLIKPYVEPVLKVLISKVKDPSPGVGSKVLEAIGELAQVGCEDLLPYLDDLMPMIIETLQDQSSSTKREAALRTLGQLSSNTGWVIEPYLKYPNLLNLLINILKTEQSPAIRRETVKVMGILGALDPKHKMVSRTSDDTMTGGINSEAVAVPTGIAEDYYPTVAINSLMRILRDPSLSPHHTAVIQAVMYIFKTLGLKCVPFLPQILPPFLSVMGHVQNMLEFHFQQLSLLVSIVKQHIRNYLPEIFALIHEYWNPNASIQITILSLVEAVAVALDGEFKVHLPTLLPQMLQIFETDNSERRLPTQKVLHAMIIFGSNLEEYLHLVIPVIVKLFERQDVPVHLRRSAMQTIAQLCKKINFADQASRITHPLVRVLATGPPELKVAAMDTLSVLLYQLSSDFAIFVPMINKAMSKHHIQHARYEMLVTKLLKNEHVQIEMNAEVDDRGFSDMPAEETQAETSSKKLPVNQQNLKKAWEASQRSTKDDWAEWIRRFSVELLKESPSHALRACASLAASYPPLARELFNAGFVSCWSELYDQFQDELVRSLETALTSPNIPPEILQTLLNLAEFMEHDDKALPIDIRTLGKYAAKCHAFAKALHYKELEFISEPTPGTIENLISINNQLQQPDSAVGILTYAQQNHEVELKESWYEKLQRWEDALAAYERKQQEDPLSVEATLGRMRCLYSLGEWEALSQLAHERWPTARDDVKSAISSLASGAAWALGEWDVMEEYIDAMKQDSPDSAFFRAILALHRNFYPQSAQYIDKTRDLLDTELMALVGESYNRAYNVVVRIQMLAELEEIIQYKQVYDQPERQALIRKTWMKRLKGCQRNIDVWQRILKVRALVISPNEDMEMWIKFANLCRKTGRFSLSHRTLVALLNPEATDFTQQLDTVNNAPQVVYACLKHMWATVSKDHVFTQLKQFTVSLVQRQGLASHDVSVVAVANDPNRLAQMRLLARCYNKLGEWQLSLQEEMTDDNIPEILRSYRAATQCDKDWYKAWHAWALANFEVLSHYERSNETIPPEQLVAHAVPSVQGFFRSIALSKGNSLQDTLRLLTLWFKYGYQPDVNKAIGEGFNNVSVDTWLQVIPQLIARIHTPSPHVRQLIHQLLSDVGKEHPQALVYSLTVASKSTSSFRRDAAIAIMDQMRTHSAMLVEQALLVSQELIRVAILWHEMWHEGLEEASRLYFQDHNVDGMFATLAPLHQMMERGPETLREVSFNQSFGRDLQEALDWCRRYRRTLHINDLNQAWDLYYTVFRRINKQLPQLTTLELQYVSPALLEARDLELAIPGTYHSGEPVIKIRSFVATLTVITSKQRPRRLTIKGSDGKDYQYLLKGHEDLRQDERVMQLFGLVNTLLSTDPETFKRQLNIQRYPVIPLSPQSGLIGWVPNCDTLHTLIRDYRESRKILLNIEHRLMLQMAPDYDNLTLLQKVEVFEYALENTTGQDLYKVLWLKSKNSEVWLDRRTNYTRSLAVMSMVGYILGLGDRHPSNLMLDKFTGKVCHIDFGDCFEVAMHREKFPEKIPFRLTRMLINAMEVSGIEGNYRITCENVMRVLRENKDSLMAVLEAFVYDPLINWRLANNSRNDAPENDHIPAEGEQARPEALNARALAVITRVSNKLTGRDFKANNTLDVPSQVQRLILQATSLENLSQLYIGWCSFW</sequence>
<dbReference type="GeneID" id="42003737"/>
<dbReference type="InterPro" id="IPR014009">
    <property type="entry name" value="PIK_FAT"/>
</dbReference>
<feature type="domain" description="FATC" evidence="18">
    <location>
        <begin position="3213"/>
        <end position="3245"/>
    </location>
</feature>
<dbReference type="PANTHER" id="PTHR11139">
    <property type="entry name" value="ATAXIA TELANGIECTASIA MUTATED ATM -RELATED"/>
    <property type="match status" value="1"/>
</dbReference>
<keyword evidence="4" id="KW-0723">Serine/threonine-protein kinase</keyword>
<gene>
    <name evidence="19" type="ORF">SmJEL517_g02512</name>
</gene>
<keyword evidence="9" id="KW-0067">ATP-binding</keyword>
<dbReference type="SUPFAM" id="SSF47212">
    <property type="entry name" value="FKBP12-rapamycin-binding domain of FKBP-rapamycin-associated protein (FRAP)"/>
    <property type="match status" value="1"/>
</dbReference>
<dbReference type="FunFam" id="1.25.10.10:FF:000582">
    <property type="entry name" value="Serine/threonine-protein kinase TOR"/>
    <property type="match status" value="1"/>
</dbReference>
<dbReference type="InterPro" id="IPR036940">
    <property type="entry name" value="PI3/4_kinase_cat_sf"/>
</dbReference>
<dbReference type="GO" id="GO:0010605">
    <property type="term" value="P:negative regulation of macromolecule metabolic process"/>
    <property type="evidence" value="ECO:0007669"/>
    <property type="project" value="UniProtKB-ARBA"/>
</dbReference>
<dbReference type="PROSITE" id="PS00915">
    <property type="entry name" value="PI3_4_KINASE_1"/>
    <property type="match status" value="1"/>
</dbReference>
<evidence type="ECO:0000256" key="10">
    <source>
        <dbReference type="ARBA" id="ARBA00023254"/>
    </source>
</evidence>
<dbReference type="InterPro" id="IPR058584">
    <property type="entry name" value="IMB1_TNPO1-like_TPR"/>
</dbReference>
<dbReference type="EMBL" id="QEAO01000010">
    <property type="protein sequence ID" value="TPX35002.1"/>
    <property type="molecule type" value="Genomic_DNA"/>
</dbReference>
<evidence type="ECO:0000256" key="7">
    <source>
        <dbReference type="ARBA" id="ARBA00022741"/>
    </source>
</evidence>
<evidence type="ECO:0000313" key="19">
    <source>
        <dbReference type="EMBL" id="TPX35002.1"/>
    </source>
</evidence>
<dbReference type="GO" id="GO:0005737">
    <property type="term" value="C:cytoplasm"/>
    <property type="evidence" value="ECO:0007669"/>
    <property type="project" value="UniProtKB-ARBA"/>
</dbReference>
<evidence type="ECO:0000256" key="5">
    <source>
        <dbReference type="ARBA" id="ARBA00022679"/>
    </source>
</evidence>
<accession>A0A507C5T0</accession>
<dbReference type="InterPro" id="IPR057978">
    <property type="entry name" value="TPR_DAAF5"/>
</dbReference>
<evidence type="ECO:0000256" key="6">
    <source>
        <dbReference type="ARBA" id="ARBA00022737"/>
    </source>
</evidence>
<feature type="region of interest" description="Disordered" evidence="15">
    <location>
        <begin position="606"/>
        <end position="646"/>
    </location>
</feature>
<comment type="caution">
    <text evidence="19">The sequence shown here is derived from an EMBL/GenBank/DDBJ whole genome shotgun (WGS) entry which is preliminary data.</text>
</comment>